<dbReference type="PROSITE" id="PS51257">
    <property type="entry name" value="PROKAR_LIPOPROTEIN"/>
    <property type="match status" value="1"/>
</dbReference>
<proteinExistence type="predicted"/>
<dbReference type="NCBIfam" id="TIGR03512">
    <property type="entry name" value="GldD_lipo"/>
    <property type="match status" value="1"/>
</dbReference>
<gene>
    <name evidence="1" type="primary">gldD</name>
    <name evidence="1" type="ORF">ACFSAH_09415</name>
</gene>
<organism evidence="1 2">
    <name type="scientific">Pseudopedobacter beijingensis</name>
    <dbReference type="NCBI Taxonomy" id="1207056"/>
    <lineage>
        <taxon>Bacteria</taxon>
        <taxon>Pseudomonadati</taxon>
        <taxon>Bacteroidota</taxon>
        <taxon>Sphingobacteriia</taxon>
        <taxon>Sphingobacteriales</taxon>
        <taxon>Sphingobacteriaceae</taxon>
        <taxon>Pseudopedobacter</taxon>
    </lineage>
</organism>
<evidence type="ECO:0000313" key="2">
    <source>
        <dbReference type="Proteomes" id="UP001597118"/>
    </source>
</evidence>
<keyword evidence="1" id="KW-0449">Lipoprotein</keyword>
<protein>
    <submittedName>
        <fullName evidence="1">Gliding motility lipoprotein GldD</fullName>
    </submittedName>
</protein>
<name>A0ABW4IEQ3_9SPHI</name>
<accession>A0ABW4IEQ3</accession>
<dbReference type="Pfam" id="PF25593">
    <property type="entry name" value="GldD_lipo"/>
    <property type="match status" value="1"/>
</dbReference>
<evidence type="ECO:0000313" key="1">
    <source>
        <dbReference type="EMBL" id="MFD1630096.1"/>
    </source>
</evidence>
<comment type="caution">
    <text evidence="1">The sequence shown here is derived from an EMBL/GenBank/DDBJ whole genome shotgun (WGS) entry which is preliminary data.</text>
</comment>
<reference evidence="2" key="1">
    <citation type="journal article" date="2019" name="Int. J. Syst. Evol. Microbiol.">
        <title>The Global Catalogue of Microorganisms (GCM) 10K type strain sequencing project: providing services to taxonomists for standard genome sequencing and annotation.</title>
        <authorList>
            <consortium name="The Broad Institute Genomics Platform"/>
            <consortium name="The Broad Institute Genome Sequencing Center for Infectious Disease"/>
            <person name="Wu L."/>
            <person name="Ma J."/>
        </authorList>
    </citation>
    <scope>NUCLEOTIDE SEQUENCE [LARGE SCALE GENOMIC DNA]</scope>
    <source>
        <strain evidence="2">CCUG 53762</strain>
    </source>
</reference>
<sequence length="191" mass="22619">MRAFLYILCFCLGLVSCTNEGYAPKPRGYFRIEFPEKEYQRFNNQTPYSFDYPLYAKMYPDSSRDAKKNWYNLTFPAFNARLHISYYDVISRKELEQLTEDSRKLAFKHTVKATGIDEALIRNDEKKIYGVYYTIDGNTASLLQFYLTDSTKHYLRGALYFNEKPKFDSIQPVAEFIKKDIDKLIASFEWK</sequence>
<dbReference type="EMBL" id="JBHUDG010000014">
    <property type="protein sequence ID" value="MFD1630096.1"/>
    <property type="molecule type" value="Genomic_DNA"/>
</dbReference>
<dbReference type="InterPro" id="IPR019850">
    <property type="entry name" value="GldD-like"/>
</dbReference>
<dbReference type="RefSeq" id="WP_379662474.1">
    <property type="nucleotide sequence ID" value="NZ_JBHUDG010000014.1"/>
</dbReference>
<dbReference type="Proteomes" id="UP001597118">
    <property type="component" value="Unassembled WGS sequence"/>
</dbReference>
<keyword evidence="2" id="KW-1185">Reference proteome</keyword>